<feature type="compositionally biased region" description="Polar residues" evidence="1">
    <location>
        <begin position="1"/>
        <end position="12"/>
    </location>
</feature>
<evidence type="ECO:0000256" key="1">
    <source>
        <dbReference type="SAM" id="MobiDB-lite"/>
    </source>
</evidence>
<feature type="region of interest" description="Disordered" evidence="1">
    <location>
        <begin position="1"/>
        <end position="30"/>
    </location>
</feature>
<protein>
    <submittedName>
        <fullName evidence="2">Uncharacterized protein</fullName>
    </submittedName>
</protein>
<accession>A0A0D3HZ18</accession>
<evidence type="ECO:0000313" key="3">
    <source>
        <dbReference type="Proteomes" id="UP000013827"/>
    </source>
</evidence>
<sequence length="67" mass="6999">MNLSEMEQTWRGSSLAVPGEPAVEPPNNSTWRSSALAGTTEQMLSAAVARRGRAAGALCGAGARKQR</sequence>
<dbReference type="GeneID" id="17250360"/>
<dbReference type="AlphaFoldDB" id="A0A0D3HZ18"/>
<dbReference type="PaxDb" id="2903-EOD04253"/>
<keyword evidence="3" id="KW-1185">Reference proteome</keyword>
<proteinExistence type="predicted"/>
<dbReference type="RefSeq" id="XP_005756682.1">
    <property type="nucleotide sequence ID" value="XM_005756625.1"/>
</dbReference>
<dbReference type="EnsemblProtists" id="EOD04253">
    <property type="protein sequence ID" value="EOD04253"/>
    <property type="gene ID" value="EMIHUDRAFT_360391"/>
</dbReference>
<dbReference type="KEGG" id="ehx:EMIHUDRAFT_360391"/>
<dbReference type="Proteomes" id="UP000013827">
    <property type="component" value="Unassembled WGS sequence"/>
</dbReference>
<organism evidence="2 3">
    <name type="scientific">Emiliania huxleyi (strain CCMP1516)</name>
    <dbReference type="NCBI Taxonomy" id="280463"/>
    <lineage>
        <taxon>Eukaryota</taxon>
        <taxon>Haptista</taxon>
        <taxon>Haptophyta</taxon>
        <taxon>Prymnesiophyceae</taxon>
        <taxon>Isochrysidales</taxon>
        <taxon>Noelaerhabdaceae</taxon>
        <taxon>Emiliania</taxon>
    </lineage>
</organism>
<reference evidence="3" key="1">
    <citation type="journal article" date="2013" name="Nature">
        <title>Pan genome of the phytoplankton Emiliania underpins its global distribution.</title>
        <authorList>
            <person name="Read B.A."/>
            <person name="Kegel J."/>
            <person name="Klute M.J."/>
            <person name="Kuo A."/>
            <person name="Lefebvre S.C."/>
            <person name="Maumus F."/>
            <person name="Mayer C."/>
            <person name="Miller J."/>
            <person name="Monier A."/>
            <person name="Salamov A."/>
            <person name="Young J."/>
            <person name="Aguilar M."/>
            <person name="Claverie J.M."/>
            <person name="Frickenhaus S."/>
            <person name="Gonzalez K."/>
            <person name="Herman E.K."/>
            <person name="Lin Y.C."/>
            <person name="Napier J."/>
            <person name="Ogata H."/>
            <person name="Sarno A.F."/>
            <person name="Shmutz J."/>
            <person name="Schroeder D."/>
            <person name="de Vargas C."/>
            <person name="Verret F."/>
            <person name="von Dassow P."/>
            <person name="Valentin K."/>
            <person name="Van de Peer Y."/>
            <person name="Wheeler G."/>
            <person name="Dacks J.B."/>
            <person name="Delwiche C.F."/>
            <person name="Dyhrman S.T."/>
            <person name="Glockner G."/>
            <person name="John U."/>
            <person name="Richards T."/>
            <person name="Worden A.Z."/>
            <person name="Zhang X."/>
            <person name="Grigoriev I.V."/>
            <person name="Allen A.E."/>
            <person name="Bidle K."/>
            <person name="Borodovsky M."/>
            <person name="Bowler C."/>
            <person name="Brownlee C."/>
            <person name="Cock J.M."/>
            <person name="Elias M."/>
            <person name="Gladyshev V.N."/>
            <person name="Groth M."/>
            <person name="Guda C."/>
            <person name="Hadaegh A."/>
            <person name="Iglesias-Rodriguez M.D."/>
            <person name="Jenkins J."/>
            <person name="Jones B.M."/>
            <person name="Lawson T."/>
            <person name="Leese F."/>
            <person name="Lindquist E."/>
            <person name="Lobanov A."/>
            <person name="Lomsadze A."/>
            <person name="Malik S.B."/>
            <person name="Marsh M.E."/>
            <person name="Mackinder L."/>
            <person name="Mock T."/>
            <person name="Mueller-Roeber B."/>
            <person name="Pagarete A."/>
            <person name="Parker M."/>
            <person name="Probert I."/>
            <person name="Quesneville H."/>
            <person name="Raines C."/>
            <person name="Rensing S.A."/>
            <person name="Riano-Pachon D.M."/>
            <person name="Richier S."/>
            <person name="Rokitta S."/>
            <person name="Shiraiwa Y."/>
            <person name="Soanes D.M."/>
            <person name="van der Giezen M."/>
            <person name="Wahlund T.M."/>
            <person name="Williams B."/>
            <person name="Wilson W."/>
            <person name="Wolfe G."/>
            <person name="Wurch L.L."/>
        </authorList>
    </citation>
    <scope>NUCLEOTIDE SEQUENCE</scope>
</reference>
<reference evidence="2" key="2">
    <citation type="submission" date="2024-10" db="UniProtKB">
        <authorList>
            <consortium name="EnsemblProtists"/>
        </authorList>
    </citation>
    <scope>IDENTIFICATION</scope>
</reference>
<name>A0A0D3HZ18_EMIH1</name>
<evidence type="ECO:0000313" key="2">
    <source>
        <dbReference type="EnsemblProtists" id="EOD04253"/>
    </source>
</evidence>
<dbReference type="HOGENOM" id="CLU_2836584_0_0_1"/>